<evidence type="ECO:0000259" key="3">
    <source>
        <dbReference type="Pfam" id="PF00294"/>
    </source>
</evidence>
<feature type="non-terminal residue" evidence="4">
    <location>
        <position position="224"/>
    </location>
</feature>
<name>A0A382B5X1_9ZZZZ</name>
<dbReference type="GO" id="GO:0033785">
    <property type="term" value="F:heptose 7-phosphate kinase activity"/>
    <property type="evidence" value="ECO:0007669"/>
    <property type="project" value="TreeGrafter"/>
</dbReference>
<sequence>MDLHQLKQGKILIIGDIILDEYLQGTVSRVSPEAPVPVLRPDDRELRLGGAANVASNVKSLGSKVELIGVVGKDTAAKELRELLRNKSIRASLTNSEKTTVHKLRLLAGQQQLLRLDREESFTKKDWLATKNSFSKKLKGFNAVIVSDYGKGTLVDVPFLIKESKKRNIPVFIDPKGNNFNKYKGAYIITPNFLEFSTEVGGVSSESDFTNKANKLIKKLALQA</sequence>
<dbReference type="GO" id="GO:0005829">
    <property type="term" value="C:cytosol"/>
    <property type="evidence" value="ECO:0007669"/>
    <property type="project" value="TreeGrafter"/>
</dbReference>
<dbReference type="EMBL" id="UINC01028167">
    <property type="protein sequence ID" value="SVB08673.1"/>
    <property type="molecule type" value="Genomic_DNA"/>
</dbReference>
<reference evidence="4" key="1">
    <citation type="submission" date="2018-05" db="EMBL/GenBank/DDBJ databases">
        <authorList>
            <person name="Lanie J.A."/>
            <person name="Ng W.-L."/>
            <person name="Kazmierczak K.M."/>
            <person name="Andrzejewski T.M."/>
            <person name="Davidsen T.M."/>
            <person name="Wayne K.J."/>
            <person name="Tettelin H."/>
            <person name="Glass J.I."/>
            <person name="Rusch D."/>
            <person name="Podicherti R."/>
            <person name="Tsui H.-C.T."/>
            <person name="Winkler M.E."/>
        </authorList>
    </citation>
    <scope>NUCLEOTIDE SEQUENCE</scope>
</reference>
<dbReference type="PROSITE" id="PS00583">
    <property type="entry name" value="PFKB_KINASES_1"/>
    <property type="match status" value="1"/>
</dbReference>
<dbReference type="Gene3D" id="3.40.1190.20">
    <property type="match status" value="1"/>
</dbReference>
<dbReference type="SUPFAM" id="SSF53613">
    <property type="entry name" value="Ribokinase-like"/>
    <property type="match status" value="1"/>
</dbReference>
<evidence type="ECO:0000256" key="1">
    <source>
        <dbReference type="ARBA" id="ARBA00022679"/>
    </source>
</evidence>
<dbReference type="InterPro" id="IPR002173">
    <property type="entry name" value="Carboh/pur_kinase_PfkB_CS"/>
</dbReference>
<protein>
    <recommendedName>
        <fullName evidence="3">Carbohydrate kinase PfkB domain-containing protein</fullName>
    </recommendedName>
</protein>
<dbReference type="AlphaFoldDB" id="A0A382B5X1"/>
<dbReference type="Pfam" id="PF00294">
    <property type="entry name" value="PfkB"/>
    <property type="match status" value="1"/>
</dbReference>
<proteinExistence type="predicted"/>
<organism evidence="4">
    <name type="scientific">marine metagenome</name>
    <dbReference type="NCBI Taxonomy" id="408172"/>
    <lineage>
        <taxon>unclassified sequences</taxon>
        <taxon>metagenomes</taxon>
        <taxon>ecological metagenomes</taxon>
    </lineage>
</organism>
<dbReference type="PANTHER" id="PTHR46969">
    <property type="entry name" value="BIFUNCTIONAL PROTEIN HLDE"/>
    <property type="match status" value="1"/>
</dbReference>
<keyword evidence="2" id="KW-0418">Kinase</keyword>
<evidence type="ECO:0000313" key="4">
    <source>
        <dbReference type="EMBL" id="SVB08673.1"/>
    </source>
</evidence>
<gene>
    <name evidence="4" type="ORF">METZ01_LOCUS161527</name>
</gene>
<evidence type="ECO:0000256" key="2">
    <source>
        <dbReference type="ARBA" id="ARBA00022777"/>
    </source>
</evidence>
<dbReference type="InterPro" id="IPR011611">
    <property type="entry name" value="PfkB_dom"/>
</dbReference>
<dbReference type="InterPro" id="IPR029056">
    <property type="entry name" value="Ribokinase-like"/>
</dbReference>
<dbReference type="GO" id="GO:0033786">
    <property type="term" value="F:heptose-1-phosphate adenylyltransferase activity"/>
    <property type="evidence" value="ECO:0007669"/>
    <property type="project" value="TreeGrafter"/>
</dbReference>
<keyword evidence="1" id="KW-0808">Transferase</keyword>
<dbReference type="PANTHER" id="PTHR46969:SF1">
    <property type="entry name" value="BIFUNCTIONAL PROTEIN HLDE"/>
    <property type="match status" value="1"/>
</dbReference>
<feature type="domain" description="Carbohydrate kinase PfkB" evidence="3">
    <location>
        <begin position="10"/>
        <end position="220"/>
    </location>
</feature>
<accession>A0A382B5X1</accession>